<sequence length="112" mass="12633">MDRKRGGQAGRALATENLPVGCFQATSFDFFFSDNNQIRPEGRTGRSSAIGPCEHMNRLASRRQACWEDFLKRNRFFCFIVAIVLGQIHFNNRSLGPGSDRNQICTGKDSFI</sequence>
<name>A0A6A4SDP5_SCOMX</name>
<evidence type="ECO:0000313" key="2">
    <source>
        <dbReference type="Proteomes" id="UP000438429"/>
    </source>
</evidence>
<gene>
    <name evidence="1" type="ORF">F2P81_018129</name>
</gene>
<comment type="caution">
    <text evidence="1">The sequence shown here is derived from an EMBL/GenBank/DDBJ whole genome shotgun (WGS) entry which is preliminary data.</text>
</comment>
<dbReference type="AlphaFoldDB" id="A0A6A4SDP5"/>
<reference evidence="1 2" key="1">
    <citation type="submission" date="2019-06" db="EMBL/GenBank/DDBJ databases">
        <title>Draft genomes of female and male turbot (Scophthalmus maximus).</title>
        <authorList>
            <person name="Xu H."/>
            <person name="Xu X.-W."/>
            <person name="Shao C."/>
            <person name="Chen S."/>
        </authorList>
    </citation>
    <scope>NUCLEOTIDE SEQUENCE [LARGE SCALE GENOMIC DNA]</scope>
    <source>
        <strain evidence="1">Ysfricsl-2016a</strain>
        <tissue evidence="1">Blood</tissue>
    </source>
</reference>
<proteinExistence type="predicted"/>
<accession>A0A6A4SDP5</accession>
<organism evidence="1 2">
    <name type="scientific">Scophthalmus maximus</name>
    <name type="common">Turbot</name>
    <name type="synonym">Psetta maxima</name>
    <dbReference type="NCBI Taxonomy" id="52904"/>
    <lineage>
        <taxon>Eukaryota</taxon>
        <taxon>Metazoa</taxon>
        <taxon>Chordata</taxon>
        <taxon>Craniata</taxon>
        <taxon>Vertebrata</taxon>
        <taxon>Euteleostomi</taxon>
        <taxon>Actinopterygii</taxon>
        <taxon>Neopterygii</taxon>
        <taxon>Teleostei</taxon>
        <taxon>Neoteleostei</taxon>
        <taxon>Acanthomorphata</taxon>
        <taxon>Carangaria</taxon>
        <taxon>Pleuronectiformes</taxon>
        <taxon>Pleuronectoidei</taxon>
        <taxon>Scophthalmidae</taxon>
        <taxon>Scophthalmus</taxon>
    </lineage>
</organism>
<protein>
    <submittedName>
        <fullName evidence="1">Uncharacterized protein</fullName>
    </submittedName>
</protein>
<evidence type="ECO:0000313" key="1">
    <source>
        <dbReference type="EMBL" id="KAF0029024.1"/>
    </source>
</evidence>
<dbReference type="EMBL" id="VEVO01000016">
    <property type="protein sequence ID" value="KAF0029024.1"/>
    <property type="molecule type" value="Genomic_DNA"/>
</dbReference>
<dbReference type="Proteomes" id="UP000438429">
    <property type="component" value="Unassembled WGS sequence"/>
</dbReference>